<keyword evidence="4" id="KW-1185">Reference proteome</keyword>
<feature type="compositionally biased region" description="Low complexity" evidence="1">
    <location>
        <begin position="77"/>
        <end position="95"/>
    </location>
</feature>
<feature type="region of interest" description="Disordered" evidence="1">
    <location>
        <begin position="77"/>
        <end position="98"/>
    </location>
</feature>
<feature type="transmembrane region" description="Helical" evidence="2">
    <location>
        <begin position="12"/>
        <end position="33"/>
    </location>
</feature>
<protein>
    <submittedName>
        <fullName evidence="3">Uncharacterized protein</fullName>
    </submittedName>
</protein>
<dbReference type="Proteomes" id="UP000642125">
    <property type="component" value="Unassembled WGS sequence"/>
</dbReference>
<accession>A0A919U3H5</accession>
<sequence length="220" mass="23282">MTAPGGARPWTASDWSTLAGLVAAPVAGIWLIVAGRDHVVLVVAGAVVVLLWLAVVGLAVRVVRRDAAAAGRTTAIPPTVAASPAPSPARAASPAPDDHGDPRLATMLAIRAAALDAGYEEGVDFVVQGVPSGYHLEPLGVLWNGDLLELGFSERGSYRPLARVATGEEMQRVLLRALAPRRRRDPDESLDDIDARWRRGTRTRMRLEADPTAVGVPEDL</sequence>
<name>A0A919U3H5_9CELL</name>
<evidence type="ECO:0000256" key="1">
    <source>
        <dbReference type="SAM" id="MobiDB-lite"/>
    </source>
</evidence>
<reference evidence="3" key="1">
    <citation type="submission" date="2021-01" db="EMBL/GenBank/DDBJ databases">
        <title>Whole genome shotgun sequence of Cellulomonas pakistanensis NBRC 110800.</title>
        <authorList>
            <person name="Komaki H."/>
            <person name="Tamura T."/>
        </authorList>
    </citation>
    <scope>NUCLEOTIDE SEQUENCE</scope>
    <source>
        <strain evidence="3">NBRC 110800</strain>
    </source>
</reference>
<gene>
    <name evidence="3" type="ORF">Cpa01nite_16920</name>
</gene>
<dbReference type="AlphaFoldDB" id="A0A919U3H5"/>
<dbReference type="EMBL" id="BONO01000010">
    <property type="protein sequence ID" value="GIG36311.1"/>
    <property type="molecule type" value="Genomic_DNA"/>
</dbReference>
<keyword evidence="2" id="KW-0812">Transmembrane</keyword>
<keyword evidence="2" id="KW-1133">Transmembrane helix</keyword>
<feature type="transmembrane region" description="Helical" evidence="2">
    <location>
        <begin position="39"/>
        <end position="63"/>
    </location>
</feature>
<proteinExistence type="predicted"/>
<comment type="caution">
    <text evidence="3">The sequence shown here is derived from an EMBL/GenBank/DDBJ whole genome shotgun (WGS) entry which is preliminary data.</text>
</comment>
<organism evidence="3 4">
    <name type="scientific">Cellulomonas pakistanensis</name>
    <dbReference type="NCBI Taxonomy" id="992287"/>
    <lineage>
        <taxon>Bacteria</taxon>
        <taxon>Bacillati</taxon>
        <taxon>Actinomycetota</taxon>
        <taxon>Actinomycetes</taxon>
        <taxon>Micrococcales</taxon>
        <taxon>Cellulomonadaceae</taxon>
        <taxon>Cellulomonas</taxon>
    </lineage>
</organism>
<evidence type="ECO:0000313" key="3">
    <source>
        <dbReference type="EMBL" id="GIG36311.1"/>
    </source>
</evidence>
<dbReference type="RefSeq" id="WP_203668333.1">
    <property type="nucleotide sequence ID" value="NZ_BONO01000010.1"/>
</dbReference>
<keyword evidence="2" id="KW-0472">Membrane</keyword>
<evidence type="ECO:0000256" key="2">
    <source>
        <dbReference type="SAM" id="Phobius"/>
    </source>
</evidence>
<evidence type="ECO:0000313" key="4">
    <source>
        <dbReference type="Proteomes" id="UP000642125"/>
    </source>
</evidence>